<dbReference type="InterPro" id="IPR001959">
    <property type="entry name" value="Transposase"/>
</dbReference>
<evidence type="ECO:0000259" key="6">
    <source>
        <dbReference type="Pfam" id="PF07282"/>
    </source>
</evidence>
<dbReference type="InterPro" id="IPR010095">
    <property type="entry name" value="Cas12f1-like_TNB"/>
</dbReference>
<keyword evidence="8" id="KW-1185">Reference proteome</keyword>
<feature type="domain" description="Probable transposase IS891/IS1136/IS1341" evidence="5">
    <location>
        <begin position="30"/>
        <end position="143"/>
    </location>
</feature>
<dbReference type="NCBIfam" id="NF040570">
    <property type="entry name" value="guided_TnpB"/>
    <property type="match status" value="1"/>
</dbReference>
<name>A0AAV3XQW9_9CYAN</name>
<sequence length="260" mass="29091">MSQIRIPTAVRSVIEVRLVPRCNSYVVEIVYEQPEKPALGGSFIAGMDLGLDNLVALSSNRPGFVPLLVTGTPLKSVNQFYNKRSSQLQSQLRGKRFSSHQINRLTQSRNQYVDNYLHQASRLVVNYLKSWEIGTLVIGKNDQWKQSINIGKRNNQNFVQIPHARLIEMISYKCQLEGIAVIVSEESYSSDFDPLPKYGDAVPNFSGRRVKRGLYKTATGKLINADINRSLNIIRKVFPKAFTAEGIVSAAVAPLKVLPS</sequence>
<dbReference type="Pfam" id="PF01385">
    <property type="entry name" value="OrfB_IS605"/>
    <property type="match status" value="1"/>
</dbReference>
<dbReference type="NCBIfam" id="TIGR01766">
    <property type="entry name" value="IS200/IS605 family accessory protein TnpB-like domain"/>
    <property type="match status" value="1"/>
</dbReference>
<keyword evidence="2" id="KW-0815">Transposition</keyword>
<evidence type="ECO:0000313" key="8">
    <source>
        <dbReference type="Proteomes" id="UP001050975"/>
    </source>
</evidence>
<comment type="caution">
    <text evidence="7">The sequence shown here is derived from an EMBL/GenBank/DDBJ whole genome shotgun (WGS) entry which is preliminary data.</text>
</comment>
<reference evidence="7" key="1">
    <citation type="submission" date="2019-10" db="EMBL/GenBank/DDBJ databases">
        <title>Draft genome sequece of Microseira wollei NIES-4236.</title>
        <authorList>
            <person name="Yamaguchi H."/>
            <person name="Suzuki S."/>
            <person name="Kawachi M."/>
        </authorList>
    </citation>
    <scope>NUCLEOTIDE SEQUENCE</scope>
    <source>
        <strain evidence="7">NIES-4236</strain>
    </source>
</reference>
<evidence type="ECO:0000256" key="3">
    <source>
        <dbReference type="ARBA" id="ARBA00023125"/>
    </source>
</evidence>
<evidence type="ECO:0000313" key="7">
    <source>
        <dbReference type="EMBL" id="GET44011.1"/>
    </source>
</evidence>
<dbReference type="Pfam" id="PF07282">
    <property type="entry name" value="Cas12f1-like_TNB"/>
    <property type="match status" value="1"/>
</dbReference>
<dbReference type="Proteomes" id="UP001050975">
    <property type="component" value="Unassembled WGS sequence"/>
</dbReference>
<dbReference type="EMBL" id="BLAY01000280">
    <property type="protein sequence ID" value="GET44011.1"/>
    <property type="molecule type" value="Genomic_DNA"/>
</dbReference>
<evidence type="ECO:0000259" key="5">
    <source>
        <dbReference type="Pfam" id="PF01385"/>
    </source>
</evidence>
<evidence type="ECO:0000256" key="4">
    <source>
        <dbReference type="ARBA" id="ARBA00023172"/>
    </source>
</evidence>
<gene>
    <name evidence="7" type="ORF">MiSe_88370</name>
</gene>
<dbReference type="GO" id="GO:0006310">
    <property type="term" value="P:DNA recombination"/>
    <property type="evidence" value="ECO:0007669"/>
    <property type="project" value="UniProtKB-KW"/>
</dbReference>
<dbReference type="GO" id="GO:0003677">
    <property type="term" value="F:DNA binding"/>
    <property type="evidence" value="ECO:0007669"/>
    <property type="project" value="UniProtKB-KW"/>
</dbReference>
<keyword evidence="4" id="KW-0233">DNA recombination</keyword>
<dbReference type="GO" id="GO:0032196">
    <property type="term" value="P:transposition"/>
    <property type="evidence" value="ECO:0007669"/>
    <property type="project" value="UniProtKB-KW"/>
</dbReference>
<feature type="domain" description="Cas12f1-like TNB" evidence="6">
    <location>
        <begin position="163"/>
        <end position="233"/>
    </location>
</feature>
<comment type="similarity">
    <text evidence="1">In the C-terminal section; belongs to the transposase 35 family.</text>
</comment>
<evidence type="ECO:0000256" key="1">
    <source>
        <dbReference type="ARBA" id="ARBA00008761"/>
    </source>
</evidence>
<keyword evidence="3" id="KW-0238">DNA-binding</keyword>
<dbReference type="AlphaFoldDB" id="A0AAV3XQW9"/>
<evidence type="ECO:0000256" key="2">
    <source>
        <dbReference type="ARBA" id="ARBA00022578"/>
    </source>
</evidence>
<proteinExistence type="inferred from homology"/>
<protein>
    <submittedName>
        <fullName evidence="7">Transposase</fullName>
    </submittedName>
</protein>
<organism evidence="7 8">
    <name type="scientific">Microseira wollei NIES-4236</name>
    <dbReference type="NCBI Taxonomy" id="2530354"/>
    <lineage>
        <taxon>Bacteria</taxon>
        <taxon>Bacillati</taxon>
        <taxon>Cyanobacteriota</taxon>
        <taxon>Cyanophyceae</taxon>
        <taxon>Oscillatoriophycideae</taxon>
        <taxon>Aerosakkonematales</taxon>
        <taxon>Aerosakkonemataceae</taxon>
        <taxon>Microseira</taxon>
    </lineage>
</organism>
<accession>A0AAV3XQW9</accession>